<gene>
    <name evidence="4" type="ORF">BSQ44_11410</name>
</gene>
<evidence type="ECO:0000256" key="1">
    <source>
        <dbReference type="ARBA" id="ARBA00005369"/>
    </source>
</evidence>
<dbReference type="AlphaFoldDB" id="A0A1L3SRA6"/>
<evidence type="ECO:0000313" key="5">
    <source>
        <dbReference type="Proteomes" id="UP000182840"/>
    </source>
</evidence>
<organism evidence="4 5">
    <name type="scientific">Aquibium oceanicum</name>
    <dbReference type="NCBI Taxonomy" id="1670800"/>
    <lineage>
        <taxon>Bacteria</taxon>
        <taxon>Pseudomonadati</taxon>
        <taxon>Pseudomonadota</taxon>
        <taxon>Alphaproteobacteria</taxon>
        <taxon>Hyphomicrobiales</taxon>
        <taxon>Phyllobacteriaceae</taxon>
        <taxon>Aquibium</taxon>
    </lineage>
</organism>
<reference evidence="5" key="1">
    <citation type="submission" date="2016-11" db="EMBL/GenBank/DDBJ databases">
        <title>Mesorhizobium oceanicum sp. nov., isolated from deep seawater in South China Sea.</title>
        <authorList>
            <person name="Fu G.-Y."/>
        </authorList>
    </citation>
    <scope>NUCLEOTIDE SEQUENCE [LARGE SCALE GENOMIC DNA]</scope>
    <source>
        <strain evidence="5">B7</strain>
    </source>
</reference>
<dbReference type="Proteomes" id="UP000182840">
    <property type="component" value="Chromosome"/>
</dbReference>
<dbReference type="PANTHER" id="PTHR11579">
    <property type="entry name" value="PROTEIN-L-ISOASPARTATE O-METHYLTRANSFERASE"/>
    <property type="match status" value="1"/>
</dbReference>
<sequence>MSADYLQLRTKMVDSQLRTTDVNRIPILDAFQEVPREAFVPSRRKAFAYLDEDIEITPPGSADRRFLMEASPFAKMLQMADIGKDDLVLDVGTGTGYPAAILSLVAGSVIALECDPTLADDATSTLSELGYDNVAVVQGPLAEGYASEAPYDVIVLEGAVDKVPENLLAQLKDGGRLVAVEGYGNAGIARLYVKHSEVVSGRRGFNAAIKPLPGFQSEPAFDF</sequence>
<dbReference type="KEGG" id="meso:BSQ44_11410"/>
<dbReference type="InterPro" id="IPR029063">
    <property type="entry name" value="SAM-dependent_MTases_sf"/>
</dbReference>
<dbReference type="GO" id="GO:0005737">
    <property type="term" value="C:cytoplasm"/>
    <property type="evidence" value="ECO:0007669"/>
    <property type="project" value="TreeGrafter"/>
</dbReference>
<evidence type="ECO:0000313" key="4">
    <source>
        <dbReference type="EMBL" id="APH71901.1"/>
    </source>
</evidence>
<evidence type="ECO:0000256" key="3">
    <source>
        <dbReference type="ARBA" id="ARBA00030757"/>
    </source>
</evidence>
<dbReference type="Gene3D" id="3.40.50.150">
    <property type="entry name" value="Vaccinia Virus protein VP39"/>
    <property type="match status" value="1"/>
</dbReference>
<name>A0A1L3SRA6_9HYPH</name>
<dbReference type="OrthoDB" id="9798496at2"/>
<dbReference type="CDD" id="cd02440">
    <property type="entry name" value="AdoMet_MTases"/>
    <property type="match status" value="1"/>
</dbReference>
<keyword evidence="4" id="KW-0808">Transferase</keyword>
<dbReference type="Pfam" id="PF01135">
    <property type="entry name" value="PCMT"/>
    <property type="match status" value="1"/>
</dbReference>
<evidence type="ECO:0000256" key="2">
    <source>
        <dbReference type="ARBA" id="ARBA00013346"/>
    </source>
</evidence>
<proteinExistence type="inferred from homology"/>
<comment type="similarity">
    <text evidence="1">Belongs to the methyltransferase superfamily. L-isoaspartyl/D-aspartyl protein methyltransferase family.</text>
</comment>
<dbReference type="GO" id="GO:0032259">
    <property type="term" value="P:methylation"/>
    <property type="evidence" value="ECO:0007669"/>
    <property type="project" value="UniProtKB-KW"/>
</dbReference>
<accession>A0A1L3SRA6</accession>
<dbReference type="STRING" id="1670800.BSQ44_11410"/>
<dbReference type="InterPro" id="IPR000682">
    <property type="entry name" value="PCMT"/>
</dbReference>
<dbReference type="GO" id="GO:0004719">
    <property type="term" value="F:protein-L-isoaspartate (D-aspartate) O-methyltransferase activity"/>
    <property type="evidence" value="ECO:0007669"/>
    <property type="project" value="InterPro"/>
</dbReference>
<protein>
    <recommendedName>
        <fullName evidence="2">Protein-L-isoaspartate O-methyltransferase</fullName>
    </recommendedName>
    <alternativeName>
        <fullName evidence="3">Protein L-isoaspartyl methyltransferase</fullName>
    </alternativeName>
</protein>
<dbReference type="PANTHER" id="PTHR11579:SF18">
    <property type="entry name" value="PROTEIN-L-ISOASPARTATE O-METHYLTRANSFERASE"/>
    <property type="match status" value="1"/>
</dbReference>
<dbReference type="EMBL" id="CP018171">
    <property type="protein sequence ID" value="APH71901.1"/>
    <property type="molecule type" value="Genomic_DNA"/>
</dbReference>
<dbReference type="RefSeq" id="WP_072604142.1">
    <property type="nucleotide sequence ID" value="NZ_CP018171.1"/>
</dbReference>
<dbReference type="SUPFAM" id="SSF53335">
    <property type="entry name" value="S-adenosyl-L-methionine-dependent methyltransferases"/>
    <property type="match status" value="1"/>
</dbReference>
<keyword evidence="4" id="KW-0489">Methyltransferase</keyword>
<keyword evidence="5" id="KW-1185">Reference proteome</keyword>